<feature type="compositionally biased region" description="Basic and acidic residues" evidence="17">
    <location>
        <begin position="443"/>
        <end position="452"/>
    </location>
</feature>
<dbReference type="OrthoDB" id="272303at2759"/>
<evidence type="ECO:0000256" key="10">
    <source>
        <dbReference type="ARBA" id="ARBA00038890"/>
    </source>
</evidence>
<dbReference type="FunCoup" id="K5XEM4">
    <property type="interactions" value="301"/>
</dbReference>
<evidence type="ECO:0000256" key="5">
    <source>
        <dbReference type="ARBA" id="ARBA00022694"/>
    </source>
</evidence>
<evidence type="ECO:0000256" key="17">
    <source>
        <dbReference type="SAM" id="MobiDB-lite"/>
    </source>
</evidence>
<comment type="catalytic activity">
    <reaction evidence="11">
        <text>5,6-dihydrouridine(17) in tRNA + NAD(+) = uridine(17) in tRNA + NADH + H(+)</text>
        <dbReference type="Rhea" id="RHEA:53372"/>
        <dbReference type="Rhea" id="RHEA-COMP:13541"/>
        <dbReference type="Rhea" id="RHEA-COMP:13542"/>
        <dbReference type="ChEBI" id="CHEBI:15378"/>
        <dbReference type="ChEBI" id="CHEBI:57540"/>
        <dbReference type="ChEBI" id="CHEBI:57945"/>
        <dbReference type="ChEBI" id="CHEBI:65315"/>
        <dbReference type="ChEBI" id="CHEBI:74443"/>
        <dbReference type="EC" id="1.3.1.88"/>
    </reaction>
    <physiologicalReaction direction="right-to-left" evidence="11">
        <dbReference type="Rhea" id="RHEA:53374"/>
    </physiologicalReaction>
</comment>
<accession>K5XEM4</accession>
<keyword evidence="20" id="KW-1185">Reference proteome</keyword>
<evidence type="ECO:0000313" key="20">
    <source>
        <dbReference type="Proteomes" id="UP000008370"/>
    </source>
</evidence>
<name>K5XEM4_PHACS</name>
<evidence type="ECO:0000256" key="3">
    <source>
        <dbReference type="ARBA" id="ARBA00022643"/>
    </source>
</evidence>
<comment type="catalytic activity">
    <reaction evidence="14">
        <text>5,6-dihydrouridine(16) in tRNA + NAD(+) = uridine(16) in tRNA + NADH + H(+)</text>
        <dbReference type="Rhea" id="RHEA:53380"/>
        <dbReference type="Rhea" id="RHEA-COMP:13543"/>
        <dbReference type="Rhea" id="RHEA-COMP:13544"/>
        <dbReference type="ChEBI" id="CHEBI:15378"/>
        <dbReference type="ChEBI" id="CHEBI:57540"/>
        <dbReference type="ChEBI" id="CHEBI:57945"/>
        <dbReference type="ChEBI" id="CHEBI:65315"/>
        <dbReference type="ChEBI" id="CHEBI:74443"/>
        <dbReference type="EC" id="1.3.1.88"/>
    </reaction>
    <physiologicalReaction direction="right-to-left" evidence="14">
        <dbReference type="Rhea" id="RHEA:53382"/>
    </physiologicalReaction>
</comment>
<comment type="catalytic activity">
    <reaction evidence="16">
        <text>5,6-dihydrouridine(17) in tRNA + NADP(+) = uridine(17) in tRNA + NADPH + H(+)</text>
        <dbReference type="Rhea" id="RHEA:53368"/>
        <dbReference type="Rhea" id="RHEA-COMP:13541"/>
        <dbReference type="Rhea" id="RHEA-COMP:13542"/>
        <dbReference type="ChEBI" id="CHEBI:15378"/>
        <dbReference type="ChEBI" id="CHEBI:57783"/>
        <dbReference type="ChEBI" id="CHEBI:58349"/>
        <dbReference type="ChEBI" id="CHEBI:65315"/>
        <dbReference type="ChEBI" id="CHEBI:74443"/>
        <dbReference type="EC" id="1.3.1.88"/>
    </reaction>
    <physiologicalReaction direction="right-to-left" evidence="16">
        <dbReference type="Rhea" id="RHEA:53370"/>
    </physiologicalReaction>
</comment>
<keyword evidence="4" id="KW-0507">mRNA processing</keyword>
<evidence type="ECO:0000256" key="12">
    <source>
        <dbReference type="ARBA" id="ARBA00047652"/>
    </source>
</evidence>
<evidence type="ECO:0000256" key="2">
    <source>
        <dbReference type="ARBA" id="ARBA00022630"/>
    </source>
</evidence>
<feature type="region of interest" description="Disordered" evidence="17">
    <location>
        <begin position="408"/>
        <end position="452"/>
    </location>
</feature>
<dbReference type="Proteomes" id="UP000008370">
    <property type="component" value="Unassembled WGS sequence"/>
</dbReference>
<evidence type="ECO:0000313" key="19">
    <source>
        <dbReference type="EMBL" id="EKM61532.1"/>
    </source>
</evidence>
<proteinExistence type="inferred from homology"/>
<comment type="catalytic activity">
    <reaction evidence="15">
        <text>a 5,6-dihydrouridine in mRNA + NADP(+) = a uridine in mRNA + NADPH + H(+)</text>
        <dbReference type="Rhea" id="RHEA:69855"/>
        <dbReference type="Rhea" id="RHEA-COMP:14658"/>
        <dbReference type="Rhea" id="RHEA-COMP:17789"/>
        <dbReference type="ChEBI" id="CHEBI:15378"/>
        <dbReference type="ChEBI" id="CHEBI:57783"/>
        <dbReference type="ChEBI" id="CHEBI:58349"/>
        <dbReference type="ChEBI" id="CHEBI:65315"/>
        <dbReference type="ChEBI" id="CHEBI:74443"/>
    </reaction>
    <physiologicalReaction direction="right-to-left" evidence="15">
        <dbReference type="Rhea" id="RHEA:69857"/>
    </physiologicalReaction>
</comment>
<dbReference type="KEGG" id="pco:PHACADRAFT_180642"/>
<keyword evidence="7" id="KW-0560">Oxidoreductase</keyword>
<dbReference type="EC" id="1.3.1.88" evidence="10"/>
<dbReference type="PANTHER" id="PTHR11082:SF5">
    <property type="entry name" value="TRNA-DIHYDROURIDINE(16_17) SYNTHASE [NAD(P)(+)]-LIKE"/>
    <property type="match status" value="1"/>
</dbReference>
<evidence type="ECO:0000256" key="11">
    <source>
        <dbReference type="ARBA" id="ARBA00047287"/>
    </source>
</evidence>
<dbReference type="GO" id="GO:0017150">
    <property type="term" value="F:tRNA dihydrouridine synthase activity"/>
    <property type="evidence" value="ECO:0007669"/>
    <property type="project" value="InterPro"/>
</dbReference>
<dbReference type="InterPro" id="IPR035587">
    <property type="entry name" value="DUS-like_FMN-bd"/>
</dbReference>
<keyword evidence="5" id="KW-0819">tRNA processing</keyword>
<dbReference type="STRING" id="650164.K5XEM4"/>
<dbReference type="RefSeq" id="XP_007390942.1">
    <property type="nucleotide sequence ID" value="XM_007390880.1"/>
</dbReference>
<keyword evidence="3" id="KW-0288">FMN</keyword>
<evidence type="ECO:0000256" key="13">
    <source>
        <dbReference type="ARBA" id="ARBA00048342"/>
    </source>
</evidence>
<comment type="catalytic activity">
    <reaction evidence="12">
        <text>5,6-dihydrouridine(16) in tRNA + NADP(+) = uridine(16) in tRNA + NADPH + H(+)</text>
        <dbReference type="Rhea" id="RHEA:53376"/>
        <dbReference type="Rhea" id="RHEA-COMP:13543"/>
        <dbReference type="Rhea" id="RHEA-COMP:13544"/>
        <dbReference type="ChEBI" id="CHEBI:15378"/>
        <dbReference type="ChEBI" id="CHEBI:57783"/>
        <dbReference type="ChEBI" id="CHEBI:58349"/>
        <dbReference type="ChEBI" id="CHEBI:65315"/>
        <dbReference type="ChEBI" id="CHEBI:74443"/>
        <dbReference type="EC" id="1.3.1.88"/>
    </reaction>
    <physiologicalReaction direction="right-to-left" evidence="12">
        <dbReference type="Rhea" id="RHEA:53378"/>
    </physiologicalReaction>
</comment>
<dbReference type="GO" id="GO:0050660">
    <property type="term" value="F:flavin adenine dinucleotide binding"/>
    <property type="evidence" value="ECO:0007669"/>
    <property type="project" value="InterPro"/>
</dbReference>
<dbReference type="InterPro" id="IPR018517">
    <property type="entry name" value="tRNA_hU_synthase_CS"/>
</dbReference>
<gene>
    <name evidence="19" type="ORF">PHACADRAFT_180642</name>
</gene>
<dbReference type="Pfam" id="PF01207">
    <property type="entry name" value="Dus"/>
    <property type="match status" value="1"/>
</dbReference>
<evidence type="ECO:0000256" key="16">
    <source>
        <dbReference type="ARBA" id="ARBA00049467"/>
    </source>
</evidence>
<dbReference type="CDD" id="cd02801">
    <property type="entry name" value="DUS_like_FMN"/>
    <property type="match status" value="1"/>
</dbReference>
<dbReference type="GO" id="GO:0006397">
    <property type="term" value="P:mRNA processing"/>
    <property type="evidence" value="ECO:0007669"/>
    <property type="project" value="UniProtKB-KW"/>
</dbReference>
<dbReference type="EMBL" id="JH930468">
    <property type="protein sequence ID" value="EKM61532.1"/>
    <property type="molecule type" value="Genomic_DNA"/>
</dbReference>
<dbReference type="Gene3D" id="3.20.20.70">
    <property type="entry name" value="Aldolase class I"/>
    <property type="match status" value="1"/>
</dbReference>
<evidence type="ECO:0000256" key="15">
    <source>
        <dbReference type="ARBA" id="ARBA00049447"/>
    </source>
</evidence>
<evidence type="ECO:0000256" key="8">
    <source>
        <dbReference type="ARBA" id="ARBA00023027"/>
    </source>
</evidence>
<keyword evidence="2" id="KW-0285">Flavoprotein</keyword>
<dbReference type="GeneID" id="18909970"/>
<comment type="catalytic activity">
    <reaction evidence="13">
        <text>a 5,6-dihydrouridine in mRNA + NAD(+) = a uridine in mRNA + NADH + H(+)</text>
        <dbReference type="Rhea" id="RHEA:69851"/>
        <dbReference type="Rhea" id="RHEA-COMP:14658"/>
        <dbReference type="Rhea" id="RHEA-COMP:17789"/>
        <dbReference type="ChEBI" id="CHEBI:15378"/>
        <dbReference type="ChEBI" id="CHEBI:57540"/>
        <dbReference type="ChEBI" id="CHEBI:57945"/>
        <dbReference type="ChEBI" id="CHEBI:65315"/>
        <dbReference type="ChEBI" id="CHEBI:74443"/>
    </reaction>
    <physiologicalReaction direction="right-to-left" evidence="13">
        <dbReference type="Rhea" id="RHEA:69853"/>
    </physiologicalReaction>
</comment>
<evidence type="ECO:0000256" key="4">
    <source>
        <dbReference type="ARBA" id="ARBA00022664"/>
    </source>
</evidence>
<protein>
    <recommendedName>
        <fullName evidence="10">tRNA-dihydrouridine(16/17) synthase [NAD(P)(+)]</fullName>
        <ecNumber evidence="10">1.3.1.88</ecNumber>
    </recommendedName>
</protein>
<dbReference type="AlphaFoldDB" id="K5XEM4"/>
<comment type="cofactor">
    <cofactor evidence="1">
        <name>FMN</name>
        <dbReference type="ChEBI" id="CHEBI:58210"/>
    </cofactor>
</comment>
<dbReference type="PANTHER" id="PTHR11082">
    <property type="entry name" value="TRNA-DIHYDROURIDINE SYNTHASE"/>
    <property type="match status" value="1"/>
</dbReference>
<evidence type="ECO:0000256" key="6">
    <source>
        <dbReference type="ARBA" id="ARBA00022857"/>
    </source>
</evidence>
<dbReference type="InParanoid" id="K5XEM4"/>
<dbReference type="HOGENOM" id="CLU_013299_5_1_1"/>
<sequence>MAAPGPSTHQTKLEGYDFFRKVLGSPKYVVAPMVDQSELAWRRLSRKYGAQLIYTPMINARMFAQDQRKSYRPEMFDLGSGEEGGLGDRPLIVQFAANDLDWLLKAAKMVEARCDAVDINLGCPQDIARRGHYGSYLQDEWDLIYKMINNLHKNLSIPVTAKFRVFPTIEKTVEYAKMLESAGAQILTCHGRTREQRGHNTGLADWEKIRAVKEAVSVPVIANGNILFHSDIEACLAATGADAVMSAEGNLYNPVVFMSAPASSSSLADPALPSTWCISSDGLHLPHTHLALEYLAIVKSQKTRTKGSAVKGHLFKLLRPALGRETDLRDRLGRIQIKRLGDSEAWDQYEALIKEFDERMQRDARAAEGRPVDKLITVHESTGLKMMPHWVAQPYFRAMPKVVEQAEKNEETAESVVAEGGEPQCASADVDIPPYGSAAGKRAPSERTPELDELAKRVKLVREDAAEPLAAAS</sequence>
<evidence type="ECO:0000259" key="18">
    <source>
        <dbReference type="Pfam" id="PF01207"/>
    </source>
</evidence>
<evidence type="ECO:0000256" key="9">
    <source>
        <dbReference type="ARBA" id="ARBA00038313"/>
    </source>
</evidence>
<keyword evidence="6" id="KW-0521">NADP</keyword>
<reference evidence="19 20" key="1">
    <citation type="journal article" date="2012" name="BMC Genomics">
        <title>Comparative genomics of the white-rot fungi, Phanerochaete carnosa and P. chrysosporium, to elucidate the genetic basis of the distinct wood types they colonize.</title>
        <authorList>
            <person name="Suzuki H."/>
            <person name="MacDonald J."/>
            <person name="Syed K."/>
            <person name="Salamov A."/>
            <person name="Hori C."/>
            <person name="Aerts A."/>
            <person name="Henrissat B."/>
            <person name="Wiebenga A."/>
            <person name="vanKuyk P.A."/>
            <person name="Barry K."/>
            <person name="Lindquist E."/>
            <person name="LaButti K."/>
            <person name="Lapidus A."/>
            <person name="Lucas S."/>
            <person name="Coutinho P."/>
            <person name="Gong Y."/>
            <person name="Samejima M."/>
            <person name="Mahadevan R."/>
            <person name="Abou-Zaid M."/>
            <person name="de Vries R.P."/>
            <person name="Igarashi K."/>
            <person name="Yadav J.S."/>
            <person name="Grigoriev I.V."/>
            <person name="Master E.R."/>
        </authorList>
    </citation>
    <scope>NUCLEOTIDE SEQUENCE [LARGE SCALE GENOMIC DNA]</scope>
    <source>
        <strain evidence="19 20">HHB-10118-sp</strain>
    </source>
</reference>
<keyword evidence="8" id="KW-0520">NAD</keyword>
<comment type="similarity">
    <text evidence="9">Belongs to the Dus family. Dus1 subfamily.</text>
</comment>
<organism evidence="19 20">
    <name type="scientific">Phanerochaete carnosa (strain HHB-10118-sp)</name>
    <name type="common">White-rot fungus</name>
    <name type="synonym">Peniophora carnosa</name>
    <dbReference type="NCBI Taxonomy" id="650164"/>
    <lineage>
        <taxon>Eukaryota</taxon>
        <taxon>Fungi</taxon>
        <taxon>Dikarya</taxon>
        <taxon>Basidiomycota</taxon>
        <taxon>Agaricomycotina</taxon>
        <taxon>Agaricomycetes</taxon>
        <taxon>Polyporales</taxon>
        <taxon>Phanerochaetaceae</taxon>
        <taxon>Phanerochaete</taxon>
    </lineage>
</organism>
<evidence type="ECO:0000256" key="7">
    <source>
        <dbReference type="ARBA" id="ARBA00023002"/>
    </source>
</evidence>
<feature type="domain" description="DUS-like FMN-binding" evidence="18">
    <location>
        <begin position="30"/>
        <end position="273"/>
    </location>
</feature>
<evidence type="ECO:0000256" key="1">
    <source>
        <dbReference type="ARBA" id="ARBA00001917"/>
    </source>
</evidence>
<dbReference type="InterPro" id="IPR013785">
    <property type="entry name" value="Aldolase_TIM"/>
</dbReference>
<evidence type="ECO:0000256" key="14">
    <source>
        <dbReference type="ARBA" id="ARBA00048934"/>
    </source>
</evidence>
<dbReference type="PROSITE" id="PS01136">
    <property type="entry name" value="UPF0034"/>
    <property type="match status" value="1"/>
</dbReference>
<dbReference type="SUPFAM" id="SSF51395">
    <property type="entry name" value="FMN-linked oxidoreductases"/>
    <property type="match status" value="1"/>
</dbReference>